<sequence>MVRQSSASLDALFHALADPTRRVMLRSLALGERNIGELAAPFSMSFAAASKHVRVLERAGLISRRKEGRSYICRLEPEPLRLADQWIRFYEGFWDGRFATSE</sequence>
<gene>
    <name evidence="2" type="ORF">DF286_02400</name>
</gene>
<evidence type="ECO:0000313" key="3">
    <source>
        <dbReference type="Proteomes" id="UP000245916"/>
    </source>
</evidence>
<dbReference type="AlphaFoldDB" id="A0A2U2J0N7"/>
<reference evidence="2 3" key="1">
    <citation type="submission" date="2018-05" db="EMBL/GenBank/DDBJ databases">
        <title>Genome of Sphingosinicella humi QZX222.</title>
        <authorList>
            <person name="Qiao Z."/>
            <person name="Wang G."/>
        </authorList>
    </citation>
    <scope>NUCLEOTIDE SEQUENCE [LARGE SCALE GENOMIC DNA]</scope>
    <source>
        <strain evidence="2 3">QZX222</strain>
    </source>
</reference>
<dbReference type="GO" id="GO:0003700">
    <property type="term" value="F:DNA-binding transcription factor activity"/>
    <property type="evidence" value="ECO:0007669"/>
    <property type="project" value="InterPro"/>
</dbReference>
<dbReference type="Proteomes" id="UP000245916">
    <property type="component" value="Unassembled WGS sequence"/>
</dbReference>
<feature type="domain" description="HTH arsR-type" evidence="1">
    <location>
        <begin position="1"/>
        <end position="95"/>
    </location>
</feature>
<dbReference type="CDD" id="cd00090">
    <property type="entry name" value="HTH_ARSR"/>
    <property type="match status" value="1"/>
</dbReference>
<dbReference type="Gene3D" id="1.10.10.10">
    <property type="entry name" value="Winged helix-like DNA-binding domain superfamily/Winged helix DNA-binding domain"/>
    <property type="match status" value="1"/>
</dbReference>
<accession>A0A2U2J0N7</accession>
<evidence type="ECO:0000313" key="2">
    <source>
        <dbReference type="EMBL" id="PWG01851.1"/>
    </source>
</evidence>
<dbReference type="SMART" id="SM00418">
    <property type="entry name" value="HTH_ARSR"/>
    <property type="match status" value="1"/>
</dbReference>
<dbReference type="PANTHER" id="PTHR38600:SF2">
    <property type="entry name" value="SLL0088 PROTEIN"/>
    <property type="match status" value="1"/>
</dbReference>
<comment type="caution">
    <text evidence="2">The sequence shown here is derived from an EMBL/GenBank/DDBJ whole genome shotgun (WGS) entry which is preliminary data.</text>
</comment>
<dbReference type="PRINTS" id="PR00778">
    <property type="entry name" value="HTHARSR"/>
</dbReference>
<evidence type="ECO:0000259" key="1">
    <source>
        <dbReference type="PROSITE" id="PS50987"/>
    </source>
</evidence>
<dbReference type="InterPro" id="IPR001845">
    <property type="entry name" value="HTH_ArsR_DNA-bd_dom"/>
</dbReference>
<dbReference type="EMBL" id="QFFF01000001">
    <property type="protein sequence ID" value="PWG01851.1"/>
    <property type="molecule type" value="Genomic_DNA"/>
</dbReference>
<dbReference type="Pfam" id="PF12840">
    <property type="entry name" value="HTH_20"/>
    <property type="match status" value="1"/>
</dbReference>
<dbReference type="OrthoDB" id="7391478at2"/>
<dbReference type="RefSeq" id="WP_109269990.1">
    <property type="nucleotide sequence ID" value="NZ_QFFF01000001.1"/>
</dbReference>
<dbReference type="InterPro" id="IPR036388">
    <property type="entry name" value="WH-like_DNA-bd_sf"/>
</dbReference>
<organism evidence="2 3">
    <name type="scientific">Allosphingosinicella humi</name>
    <dbReference type="NCBI Taxonomy" id="2068657"/>
    <lineage>
        <taxon>Bacteria</taxon>
        <taxon>Pseudomonadati</taxon>
        <taxon>Pseudomonadota</taxon>
        <taxon>Alphaproteobacteria</taxon>
        <taxon>Sphingomonadales</taxon>
        <taxon>Sphingomonadaceae</taxon>
        <taxon>Allosphingosinicella</taxon>
    </lineage>
</organism>
<name>A0A2U2J0N7_9SPHN</name>
<dbReference type="NCBIfam" id="NF033788">
    <property type="entry name" value="HTH_metalloreg"/>
    <property type="match status" value="1"/>
</dbReference>
<proteinExistence type="predicted"/>
<protein>
    <submittedName>
        <fullName evidence="2">Transcriptional regulator</fullName>
    </submittedName>
</protein>
<dbReference type="SUPFAM" id="SSF46785">
    <property type="entry name" value="Winged helix' DNA-binding domain"/>
    <property type="match status" value="1"/>
</dbReference>
<dbReference type="PROSITE" id="PS50987">
    <property type="entry name" value="HTH_ARSR_2"/>
    <property type="match status" value="1"/>
</dbReference>
<dbReference type="PANTHER" id="PTHR38600">
    <property type="entry name" value="TRANSCRIPTIONAL REGULATORY PROTEIN"/>
    <property type="match status" value="1"/>
</dbReference>
<dbReference type="InterPro" id="IPR036390">
    <property type="entry name" value="WH_DNA-bd_sf"/>
</dbReference>
<dbReference type="InterPro" id="IPR011991">
    <property type="entry name" value="ArsR-like_HTH"/>
</dbReference>
<keyword evidence="3" id="KW-1185">Reference proteome</keyword>